<keyword evidence="5 14" id="KW-0812">Transmembrane</keyword>
<feature type="transmembrane region" description="Helical" evidence="14">
    <location>
        <begin position="427"/>
        <end position="449"/>
    </location>
</feature>
<keyword evidence="17" id="KW-1185">Reference proteome</keyword>
<evidence type="ECO:0000256" key="7">
    <source>
        <dbReference type="ARBA" id="ARBA00022989"/>
    </source>
</evidence>
<evidence type="ECO:0000256" key="8">
    <source>
        <dbReference type="ARBA" id="ARBA00023034"/>
    </source>
</evidence>
<dbReference type="InterPro" id="IPR045242">
    <property type="entry name" value="Syntaxin"/>
</dbReference>
<name>A0AAF0EDS4_9BASI</name>
<keyword evidence="4" id="KW-0813">Transport</keyword>
<dbReference type="Proteomes" id="UP001214415">
    <property type="component" value="Chromosome 4"/>
</dbReference>
<evidence type="ECO:0000256" key="6">
    <source>
        <dbReference type="ARBA" id="ARBA00022927"/>
    </source>
</evidence>
<evidence type="ECO:0000256" key="12">
    <source>
        <dbReference type="ARBA" id="ARBA00043970"/>
    </source>
</evidence>
<evidence type="ECO:0000256" key="4">
    <source>
        <dbReference type="ARBA" id="ARBA00022448"/>
    </source>
</evidence>
<evidence type="ECO:0000259" key="15">
    <source>
        <dbReference type="PROSITE" id="PS50192"/>
    </source>
</evidence>
<dbReference type="InterPro" id="IPR010989">
    <property type="entry name" value="SNARE"/>
</dbReference>
<evidence type="ECO:0000256" key="13">
    <source>
        <dbReference type="SAM" id="MobiDB-lite"/>
    </source>
</evidence>
<dbReference type="GO" id="GO:0005739">
    <property type="term" value="C:mitochondrion"/>
    <property type="evidence" value="ECO:0007669"/>
    <property type="project" value="UniProtKB-SubCell"/>
</dbReference>
<feature type="region of interest" description="Disordered" evidence="13">
    <location>
        <begin position="16"/>
        <end position="41"/>
    </location>
</feature>
<comment type="subcellular location">
    <subcellularLocation>
        <location evidence="2">Golgi apparatus membrane</location>
        <topology evidence="2">Single-pass type IV membrane protein</topology>
    </subcellularLocation>
    <subcellularLocation>
        <location evidence="1">Mitochondrion</location>
    </subcellularLocation>
</comment>
<evidence type="ECO:0000256" key="5">
    <source>
        <dbReference type="ARBA" id="ARBA00022692"/>
    </source>
</evidence>
<keyword evidence="8" id="KW-0333">Golgi apparatus</keyword>
<dbReference type="InterPro" id="IPR000727">
    <property type="entry name" value="T_SNARE_dom"/>
</dbReference>
<evidence type="ECO:0000256" key="11">
    <source>
        <dbReference type="ARBA" id="ARBA00023136"/>
    </source>
</evidence>
<dbReference type="Gene3D" id="1.20.58.70">
    <property type="match status" value="1"/>
</dbReference>
<organism evidence="16 17">
    <name type="scientific">Malassezia equina</name>
    <dbReference type="NCBI Taxonomy" id="1381935"/>
    <lineage>
        <taxon>Eukaryota</taxon>
        <taxon>Fungi</taxon>
        <taxon>Dikarya</taxon>
        <taxon>Basidiomycota</taxon>
        <taxon>Ustilaginomycotina</taxon>
        <taxon>Malasseziomycetes</taxon>
        <taxon>Malasseziales</taxon>
        <taxon>Malasseziaceae</taxon>
        <taxon>Malassezia</taxon>
    </lineage>
</organism>
<dbReference type="GO" id="GO:0048278">
    <property type="term" value="P:vesicle docking"/>
    <property type="evidence" value="ECO:0007669"/>
    <property type="project" value="TreeGrafter"/>
</dbReference>
<accession>A0AAF0EDS4</accession>
<evidence type="ECO:0000313" key="16">
    <source>
        <dbReference type="EMBL" id="WFD23760.1"/>
    </source>
</evidence>
<evidence type="ECO:0000256" key="10">
    <source>
        <dbReference type="ARBA" id="ARBA00023128"/>
    </source>
</evidence>
<dbReference type="PROSITE" id="PS00914">
    <property type="entry name" value="SYNTAXIN"/>
    <property type="match status" value="1"/>
</dbReference>
<feature type="compositionally biased region" description="Basic and acidic residues" evidence="13">
    <location>
        <begin position="19"/>
        <end position="37"/>
    </location>
</feature>
<dbReference type="SUPFAM" id="SSF47661">
    <property type="entry name" value="t-snare proteins"/>
    <property type="match status" value="1"/>
</dbReference>
<proteinExistence type="inferred from homology"/>
<dbReference type="SMART" id="SM00397">
    <property type="entry name" value="t_SNARE"/>
    <property type="match status" value="1"/>
</dbReference>
<dbReference type="GO" id="GO:0006103">
    <property type="term" value="P:2-oxoglutarate metabolic process"/>
    <property type="evidence" value="ECO:0007669"/>
    <property type="project" value="InterPro"/>
</dbReference>
<keyword evidence="6" id="KW-0653">Protein transport</keyword>
<dbReference type="GO" id="GO:0006886">
    <property type="term" value="P:intracellular protein transport"/>
    <property type="evidence" value="ECO:0007669"/>
    <property type="project" value="InterPro"/>
</dbReference>
<keyword evidence="9" id="KW-0175">Coiled coil</keyword>
<dbReference type="Pfam" id="PF10937">
    <property type="entry name" value="Kgd4-YMR31"/>
    <property type="match status" value="1"/>
</dbReference>
<keyword evidence="11 14" id="KW-0472">Membrane</keyword>
<dbReference type="EMBL" id="CP119903">
    <property type="protein sequence ID" value="WFD23760.1"/>
    <property type="molecule type" value="Genomic_DNA"/>
</dbReference>
<comment type="similarity">
    <text evidence="3">Belongs to the syntaxin family.</text>
</comment>
<dbReference type="GO" id="GO:0031201">
    <property type="term" value="C:SNARE complex"/>
    <property type="evidence" value="ECO:0007669"/>
    <property type="project" value="TreeGrafter"/>
</dbReference>
<evidence type="ECO:0000256" key="1">
    <source>
        <dbReference type="ARBA" id="ARBA00004173"/>
    </source>
</evidence>
<keyword evidence="10" id="KW-0496">Mitochondrion</keyword>
<dbReference type="InterPro" id="IPR006012">
    <property type="entry name" value="Syntaxin/epimorphin_CS"/>
</dbReference>
<evidence type="ECO:0000313" key="17">
    <source>
        <dbReference type="Proteomes" id="UP001214415"/>
    </source>
</evidence>
<sequence>MLRATLALGASVRTPMIRFPDRKAPKPKHEPKPHPDAPADIQNDFSRFREVLESGPHFDASKLKPFSLSDFEPKPAAKSSSGGAKEAVDQIFDLPARYWNTPSLRFSEAEMDAIQWPATPPAYASSTVSGPPHLGVTRSRTLLFLSIRDSLAPATHGNALSTPLLHDAPSSEAVYFDDVRDEVALDVSLPPIWVDATEQVDMILNAMIPKLAQLDRLHSQHLLPSFDDKSDQKRVIEDLTDDITRDFRRASEQVAKLAKQTTEMLRSERLSKPEVTAARNAQTALATRVQHMSSVFRQKQSTYLRKLQGMEIQEPKKTATWLLNDEESVQDDVALVSTQWQQSEQALINTNDGLQEIQERDREVQQIATSITELAQLFQDLNVLVIEQGSMLDRIDYNIDSMATDMQQSSAELGRAMHYQAGAGRRALILLLLLCIALVIAILLIRPFFR</sequence>
<protein>
    <submittedName>
        <fullName evidence="16">t-SNARE affecting a late Golgi compartment protein 2</fullName>
    </submittedName>
</protein>
<gene>
    <name evidence="16" type="primary">tlg2</name>
    <name evidence="16" type="ORF">MEQU1_002454</name>
</gene>
<keyword evidence="7 14" id="KW-1133">Transmembrane helix</keyword>
<dbReference type="PROSITE" id="PS50192">
    <property type="entry name" value="T_SNARE"/>
    <property type="match status" value="1"/>
</dbReference>
<reference evidence="16" key="1">
    <citation type="submission" date="2023-03" db="EMBL/GenBank/DDBJ databases">
        <title>Mating type loci evolution in Malassezia.</title>
        <authorList>
            <person name="Coelho M.A."/>
        </authorList>
    </citation>
    <scope>NUCLEOTIDE SEQUENCE</scope>
    <source>
        <strain evidence="16">CBS 12830</strain>
    </source>
</reference>
<dbReference type="PANTHER" id="PTHR19957">
    <property type="entry name" value="SYNTAXIN"/>
    <property type="match status" value="1"/>
</dbReference>
<dbReference type="InterPro" id="IPR020373">
    <property type="entry name" value="Kgd4/YMR-31"/>
</dbReference>
<dbReference type="Pfam" id="PF05739">
    <property type="entry name" value="SNARE"/>
    <property type="match status" value="1"/>
</dbReference>
<comment type="similarity">
    <text evidence="12">Belongs to the alpha-ketoglutarate dehydrogenase component 4 family.</text>
</comment>
<dbReference type="GO" id="GO:0005484">
    <property type="term" value="F:SNAP receptor activity"/>
    <property type="evidence" value="ECO:0007669"/>
    <property type="project" value="InterPro"/>
</dbReference>
<evidence type="ECO:0000256" key="3">
    <source>
        <dbReference type="ARBA" id="ARBA00009063"/>
    </source>
</evidence>
<dbReference type="GO" id="GO:0000149">
    <property type="term" value="F:SNARE binding"/>
    <property type="evidence" value="ECO:0007669"/>
    <property type="project" value="TreeGrafter"/>
</dbReference>
<dbReference type="PANTHER" id="PTHR19957:SF83">
    <property type="entry name" value="SYNTAXIN-16"/>
    <property type="match status" value="1"/>
</dbReference>
<evidence type="ECO:0000256" key="2">
    <source>
        <dbReference type="ARBA" id="ARBA00004409"/>
    </source>
</evidence>
<evidence type="ECO:0000256" key="9">
    <source>
        <dbReference type="ARBA" id="ARBA00023054"/>
    </source>
</evidence>
<dbReference type="GO" id="GO:0000139">
    <property type="term" value="C:Golgi membrane"/>
    <property type="evidence" value="ECO:0007669"/>
    <property type="project" value="UniProtKB-SubCell"/>
</dbReference>
<evidence type="ECO:0000256" key="14">
    <source>
        <dbReference type="SAM" id="Phobius"/>
    </source>
</evidence>
<dbReference type="GO" id="GO:0006906">
    <property type="term" value="P:vesicle fusion"/>
    <property type="evidence" value="ECO:0007669"/>
    <property type="project" value="TreeGrafter"/>
</dbReference>
<dbReference type="AlphaFoldDB" id="A0AAF0EDS4"/>
<dbReference type="CDD" id="cd15845">
    <property type="entry name" value="SNARE_syntaxin16"/>
    <property type="match status" value="1"/>
</dbReference>
<feature type="domain" description="T-SNARE coiled-coil homology" evidence="15">
    <location>
        <begin position="354"/>
        <end position="416"/>
    </location>
</feature>